<keyword evidence="1" id="KW-0175">Coiled coil</keyword>
<name>A0A8H7MKU6_9PLEO</name>
<reference evidence="2" key="1">
    <citation type="submission" date="2018-12" db="EMBL/GenBank/DDBJ databases">
        <authorList>
            <person name="Syme R.A."/>
            <person name="Farfan-Caceres L."/>
            <person name="Lichtenzveig J."/>
        </authorList>
    </citation>
    <scope>NUCLEOTIDE SEQUENCE</scope>
    <source>
        <strain evidence="2">Al4</strain>
    </source>
</reference>
<comment type="caution">
    <text evidence="2">The sequence shown here is derived from an EMBL/GenBank/DDBJ whole genome shotgun (WGS) entry which is preliminary data.</text>
</comment>
<proteinExistence type="predicted"/>
<gene>
    <name evidence="2" type="ORF">EKO04_001941</name>
</gene>
<keyword evidence="3" id="KW-1185">Reference proteome</keyword>
<dbReference type="Proteomes" id="UP000651452">
    <property type="component" value="Unassembled WGS sequence"/>
</dbReference>
<evidence type="ECO:0000313" key="3">
    <source>
        <dbReference type="Proteomes" id="UP000651452"/>
    </source>
</evidence>
<feature type="coiled-coil region" evidence="1">
    <location>
        <begin position="190"/>
        <end position="217"/>
    </location>
</feature>
<sequence>MQRPSVEEFQALQNEVAQLKQRPTVENHQALQSEVAQLKQRPTVEEFQALESQLAQLEQQPTVNDHLMVQRDLRDALDKVQQSTLDLHATADILVRTEEQSIDLEAVYLAGTAALQYQLEKLRDQMRSETYLRKSSGLQIARLHKASLMFKADVNVWQDVMDKEYVDEVECHKETKTNAEAERNIARQTLTAANSSIEKFQAKFETLSNQHAALIEDNHQTLDELHESDDLLDEACQVITNKDRVIAALEEEKLTADASNDDLNTQVSSLRADHTALETSYQQLRRHLHDTQVKEATAATSCNTLRCTAESYA</sequence>
<organism evidence="2 3">
    <name type="scientific">Ascochyta lentis</name>
    <dbReference type="NCBI Taxonomy" id="205686"/>
    <lineage>
        <taxon>Eukaryota</taxon>
        <taxon>Fungi</taxon>
        <taxon>Dikarya</taxon>
        <taxon>Ascomycota</taxon>
        <taxon>Pezizomycotina</taxon>
        <taxon>Dothideomycetes</taxon>
        <taxon>Pleosporomycetidae</taxon>
        <taxon>Pleosporales</taxon>
        <taxon>Pleosporineae</taxon>
        <taxon>Didymellaceae</taxon>
        <taxon>Ascochyta</taxon>
    </lineage>
</organism>
<evidence type="ECO:0000313" key="2">
    <source>
        <dbReference type="EMBL" id="KAF9700569.1"/>
    </source>
</evidence>
<dbReference type="AlphaFoldDB" id="A0A8H7MKU6"/>
<reference evidence="2" key="2">
    <citation type="submission" date="2020-09" db="EMBL/GenBank/DDBJ databases">
        <title>Reference genome assembly for Australian Ascochyta lentis isolate Al4.</title>
        <authorList>
            <person name="Lee R.C."/>
            <person name="Farfan-Caceres L.M."/>
            <person name="Debler J.W."/>
            <person name="Williams A.H."/>
            <person name="Henares B.M."/>
        </authorList>
    </citation>
    <scope>NUCLEOTIDE SEQUENCE</scope>
    <source>
        <strain evidence="2">Al4</strain>
    </source>
</reference>
<accession>A0A8H7MKU6</accession>
<dbReference type="OrthoDB" id="10674824at2759"/>
<dbReference type="EMBL" id="RZGK01000003">
    <property type="protein sequence ID" value="KAF9700569.1"/>
    <property type="molecule type" value="Genomic_DNA"/>
</dbReference>
<protein>
    <submittedName>
        <fullName evidence="2">Uncharacterized protein</fullName>
    </submittedName>
</protein>
<evidence type="ECO:0000256" key="1">
    <source>
        <dbReference type="SAM" id="Coils"/>
    </source>
</evidence>